<feature type="domain" description="Translation elongation factor EFTs/EF1B dimerisation" evidence="6">
    <location>
        <begin position="70"/>
        <end position="329"/>
    </location>
</feature>
<keyword evidence="8" id="KW-1185">Reference proteome</keyword>
<keyword evidence="3 5" id="KW-0251">Elongation factor</keyword>
<dbReference type="InterPro" id="IPR009060">
    <property type="entry name" value="UBA-like_sf"/>
</dbReference>
<comment type="similarity">
    <text evidence="1 5">Belongs to the EF-Ts family.</text>
</comment>
<accession>A0A2U0U780</accession>
<dbReference type="HAMAP" id="MF_00050">
    <property type="entry name" value="EF_Ts"/>
    <property type="match status" value="1"/>
</dbReference>
<dbReference type="PANTHER" id="PTHR11741">
    <property type="entry name" value="ELONGATION FACTOR TS"/>
    <property type="match status" value="1"/>
</dbReference>
<dbReference type="PROSITE" id="PS01126">
    <property type="entry name" value="EF_TS_1"/>
    <property type="match status" value="1"/>
</dbReference>
<dbReference type="GO" id="GO:0003746">
    <property type="term" value="F:translation elongation factor activity"/>
    <property type="evidence" value="ECO:0007669"/>
    <property type="project" value="UniProtKB-UniRule"/>
</dbReference>
<evidence type="ECO:0000313" key="8">
    <source>
        <dbReference type="Proteomes" id="UP000245870"/>
    </source>
</evidence>
<protein>
    <recommendedName>
        <fullName evidence="2 5">Elongation factor Ts</fullName>
        <shortName evidence="5">EF-Ts</shortName>
    </recommendedName>
</protein>
<dbReference type="GO" id="GO:0005737">
    <property type="term" value="C:cytoplasm"/>
    <property type="evidence" value="ECO:0007669"/>
    <property type="project" value="UniProtKB-SubCell"/>
</dbReference>
<dbReference type="Pfam" id="PF00889">
    <property type="entry name" value="EF_TS"/>
    <property type="match status" value="1"/>
</dbReference>
<dbReference type="InterPro" id="IPR001816">
    <property type="entry name" value="Transl_elong_EFTs/EF1B"/>
</dbReference>
<feature type="region of interest" description="Involved in Mg(2+) ion dislocation from EF-Tu" evidence="5">
    <location>
        <begin position="79"/>
        <end position="82"/>
    </location>
</feature>
<evidence type="ECO:0000256" key="4">
    <source>
        <dbReference type="ARBA" id="ARBA00022917"/>
    </source>
</evidence>
<dbReference type="CDD" id="cd14275">
    <property type="entry name" value="UBA_EF-Ts"/>
    <property type="match status" value="1"/>
</dbReference>
<evidence type="ECO:0000313" key="7">
    <source>
        <dbReference type="EMBL" id="PVX53483.1"/>
    </source>
</evidence>
<evidence type="ECO:0000256" key="3">
    <source>
        <dbReference type="ARBA" id="ARBA00022768"/>
    </source>
</evidence>
<evidence type="ECO:0000256" key="5">
    <source>
        <dbReference type="HAMAP-Rule" id="MF_00050"/>
    </source>
</evidence>
<name>A0A2U0U780_9BACT</name>
<dbReference type="InterPro" id="IPR018101">
    <property type="entry name" value="Transl_elong_Ts_CS"/>
</dbReference>
<dbReference type="InterPro" id="IPR014039">
    <property type="entry name" value="Transl_elong_EFTs/EF1B_dimer"/>
</dbReference>
<dbReference type="Gene3D" id="1.10.8.10">
    <property type="entry name" value="DNA helicase RuvA subunit, C-terminal domain"/>
    <property type="match status" value="1"/>
</dbReference>
<dbReference type="InterPro" id="IPR036402">
    <property type="entry name" value="EF-Ts_dimer_sf"/>
</dbReference>
<reference evidence="7 8" key="1">
    <citation type="submission" date="2018-05" db="EMBL/GenBank/DDBJ databases">
        <title>Genomic Encyclopedia of Type Strains, Phase IV (KMG-IV): sequencing the most valuable type-strain genomes for metagenomic binning, comparative biology and taxonomic classification.</title>
        <authorList>
            <person name="Goeker M."/>
        </authorList>
    </citation>
    <scope>NUCLEOTIDE SEQUENCE [LARGE SCALE GENOMIC DNA]</scope>
    <source>
        <strain evidence="7 8">DSM 100333</strain>
    </source>
</reference>
<dbReference type="RefSeq" id="WP_116616711.1">
    <property type="nucleotide sequence ID" value="NZ_CAMPWS010000009.1"/>
</dbReference>
<dbReference type="SUPFAM" id="SSF54713">
    <property type="entry name" value="Elongation factor Ts (EF-Ts), dimerisation domain"/>
    <property type="match status" value="1"/>
</dbReference>
<dbReference type="Gene3D" id="3.30.479.20">
    <property type="entry name" value="Elongation factor Ts, dimerisation domain"/>
    <property type="match status" value="3"/>
</dbReference>
<dbReference type="EMBL" id="QENY01000012">
    <property type="protein sequence ID" value="PVX53483.1"/>
    <property type="molecule type" value="Genomic_DNA"/>
</dbReference>
<comment type="subcellular location">
    <subcellularLocation>
        <location evidence="5">Cytoplasm</location>
    </subcellularLocation>
</comment>
<proteinExistence type="inferred from homology"/>
<dbReference type="Proteomes" id="UP000245870">
    <property type="component" value="Unassembled WGS sequence"/>
</dbReference>
<dbReference type="PANTHER" id="PTHR11741:SF0">
    <property type="entry name" value="ELONGATION FACTOR TS, MITOCHONDRIAL"/>
    <property type="match status" value="1"/>
</dbReference>
<evidence type="ECO:0000256" key="1">
    <source>
        <dbReference type="ARBA" id="ARBA00005532"/>
    </source>
</evidence>
<comment type="function">
    <text evidence="5">Associates with the EF-Tu.GDP complex and induces the exchange of GDP to GTP. It remains bound to the aminoacyl-tRNA.EF-Tu.GTP complex up to the GTP hydrolysis stage on the ribosome.</text>
</comment>
<comment type="caution">
    <text evidence="7">The sequence shown here is derived from an EMBL/GenBank/DDBJ whole genome shotgun (WGS) entry which is preliminary data.</text>
</comment>
<gene>
    <name evidence="5" type="primary">tsf</name>
    <name evidence="7" type="ORF">C7379_11264</name>
</gene>
<dbReference type="SUPFAM" id="SSF46934">
    <property type="entry name" value="UBA-like"/>
    <property type="match status" value="1"/>
</dbReference>
<dbReference type="OrthoDB" id="9808348at2"/>
<dbReference type="AlphaFoldDB" id="A0A2U0U780"/>
<evidence type="ECO:0000259" key="6">
    <source>
        <dbReference type="Pfam" id="PF00889"/>
    </source>
</evidence>
<dbReference type="NCBIfam" id="TIGR00116">
    <property type="entry name" value="tsf"/>
    <property type="match status" value="1"/>
</dbReference>
<organism evidence="7 8">
    <name type="scientific">Hallella colorans</name>
    <dbReference type="NCBI Taxonomy" id="1703337"/>
    <lineage>
        <taxon>Bacteria</taxon>
        <taxon>Pseudomonadati</taxon>
        <taxon>Bacteroidota</taxon>
        <taxon>Bacteroidia</taxon>
        <taxon>Bacteroidales</taxon>
        <taxon>Prevotellaceae</taxon>
        <taxon>Hallella</taxon>
    </lineage>
</organism>
<evidence type="ECO:0000256" key="2">
    <source>
        <dbReference type="ARBA" id="ARBA00016956"/>
    </source>
</evidence>
<keyword evidence="4 5" id="KW-0648">Protein biosynthesis</keyword>
<sequence>MAVTIEDIKKLRAMTGAGMKDCKKALAEADGNIDKAVELVRERGLAIAAKRSDRETSNGCVLVKSSDNFAAIIGLKCETDFVANGADYIALTQEILDAAVAAKAKTLDEVKNLKLADGNTVADAVTQRSGVVGEKMELDGYNVLEGSNIYTYDHMGRHTLCTLVKLTDANEDAGHKVAMQVAAMKPIALNEQSVSQEVKDEEFKVAVSKTKEEQIERQVNVALKKAGINSNLVDSDDHIESNMAKGWLSEEDAKKAREIRETVSATAAANIKEEMVQNIAKGRMAKFFKENCLVDQEFQFADGDKITVSQWLNQQNKGLQVVDYKRYGLAAD</sequence>
<keyword evidence="5" id="KW-0963">Cytoplasm</keyword>
<dbReference type="FunFam" id="1.10.8.10:FF:000001">
    <property type="entry name" value="Elongation factor Ts"/>
    <property type="match status" value="1"/>
</dbReference>